<dbReference type="NCBIfam" id="NF005165">
    <property type="entry name" value="PRK06638.1-5"/>
    <property type="match status" value="1"/>
</dbReference>
<keyword evidence="3" id="KW-0560">Oxidoreductase</keyword>
<dbReference type="PANTHER" id="PTHR33269">
    <property type="entry name" value="NADH-UBIQUINONE OXIDOREDUCTASE CHAIN 6"/>
    <property type="match status" value="1"/>
</dbReference>
<feature type="transmembrane region" description="Helical" evidence="1">
    <location>
        <begin position="67"/>
        <end position="89"/>
    </location>
</feature>
<dbReference type="InterPro" id="IPR001457">
    <property type="entry name" value="NADH_UbQ/plastoQ_OxRdtase_su6"/>
</dbReference>
<keyword evidence="1" id="KW-0812">Transmembrane</keyword>
<evidence type="ECO:0000313" key="4">
    <source>
        <dbReference type="Proteomes" id="UP001596138"/>
    </source>
</evidence>
<comment type="similarity">
    <text evidence="1">Belongs to the complex I subunit 6 family.</text>
</comment>
<dbReference type="Pfam" id="PF00499">
    <property type="entry name" value="Oxidored_q3"/>
    <property type="match status" value="1"/>
</dbReference>
<keyword evidence="1" id="KW-0874">Quinone</keyword>
<keyword evidence="1" id="KW-0520">NAD</keyword>
<feature type="transmembrane region" description="Helical" evidence="1">
    <location>
        <begin position="43"/>
        <end position="61"/>
    </location>
</feature>
<evidence type="ECO:0000313" key="3">
    <source>
        <dbReference type="EMBL" id="MFC6237141.1"/>
    </source>
</evidence>
<comment type="function">
    <text evidence="1">NDH-1 shuttles electrons from NADH, via FMN and iron-sulfur (Fe-S) centers, to quinones in the respiratory chain. Couples the redox reaction to proton translocation (for every two electrons transferred, four hydrogen ions are translocated across the cytoplasmic membrane), and thus conserves the redox energy in a proton gradient.</text>
</comment>
<reference evidence="4" key="1">
    <citation type="journal article" date="2019" name="Int. J. Syst. Evol. Microbiol.">
        <title>The Global Catalogue of Microorganisms (GCM) 10K type strain sequencing project: providing services to taxonomists for standard genome sequencing and annotation.</title>
        <authorList>
            <consortium name="The Broad Institute Genomics Platform"/>
            <consortium name="The Broad Institute Genome Sequencing Center for Infectious Disease"/>
            <person name="Wu L."/>
            <person name="Ma J."/>
        </authorList>
    </citation>
    <scope>NUCLEOTIDE SEQUENCE [LARGE SCALE GENOMIC DNA]</scope>
    <source>
        <strain evidence="4">CGMCC 4.7317</strain>
    </source>
</reference>
<proteinExistence type="inferred from homology"/>
<dbReference type="InterPro" id="IPR042106">
    <property type="entry name" value="Nuo/plastoQ_OxRdtase_6_NuoJ"/>
</dbReference>
<keyword evidence="1" id="KW-1003">Cell membrane</keyword>
<feature type="transmembrane region" description="Helical" evidence="1">
    <location>
        <begin position="156"/>
        <end position="178"/>
    </location>
</feature>
<name>A0ABW1SXJ8_9ACTN</name>
<sequence>MTSLLSAVETTGNTGEQIVFWICAFVAVAGALGMLLSKKAVHSALSIAATMISLAVLYVALEGPFLGMVQIIVYTGAVMMLFLFVLMIVGVDSNDSLVETIKGQRAAAVLFALGFAGLLVTGVGSAMVSDAQGLGVANTVDGGNVQGIARLIFGRYVLAFEVTSALLITAALGAMVLAHRERATPRKTQAELAAERVRSGHAQNLPGPGVYARHNAVGTPALLPDGTPTDRSVPEPLRGVSERVGVDHADTRRVNALAQGGAVGEDPEHPLGAEDIAHEEGGHR</sequence>
<feature type="compositionally biased region" description="Basic and acidic residues" evidence="2">
    <location>
        <begin position="240"/>
        <end position="253"/>
    </location>
</feature>
<comment type="catalytic activity">
    <reaction evidence="1">
        <text>a quinone + NADH + 5 H(+)(in) = a quinol + NAD(+) + 4 H(+)(out)</text>
        <dbReference type="Rhea" id="RHEA:57888"/>
        <dbReference type="ChEBI" id="CHEBI:15378"/>
        <dbReference type="ChEBI" id="CHEBI:24646"/>
        <dbReference type="ChEBI" id="CHEBI:57540"/>
        <dbReference type="ChEBI" id="CHEBI:57945"/>
        <dbReference type="ChEBI" id="CHEBI:132124"/>
    </reaction>
</comment>
<dbReference type="PANTHER" id="PTHR33269:SF19">
    <property type="entry name" value="NADH-QUINONE OXIDOREDUCTASE SUBUNIT J"/>
    <property type="match status" value="1"/>
</dbReference>
<keyword evidence="1" id="KW-1133">Transmembrane helix</keyword>
<dbReference type="RefSeq" id="WP_386764192.1">
    <property type="nucleotide sequence ID" value="NZ_JBHSTI010000008.1"/>
</dbReference>
<keyword evidence="1" id="KW-0472">Membrane</keyword>
<dbReference type="EMBL" id="JBHSTI010000008">
    <property type="protein sequence ID" value="MFC6237141.1"/>
    <property type="molecule type" value="Genomic_DNA"/>
</dbReference>
<feature type="compositionally biased region" description="Basic and acidic residues" evidence="2">
    <location>
        <begin position="266"/>
        <end position="284"/>
    </location>
</feature>
<dbReference type="GO" id="GO:0050136">
    <property type="term" value="F:NADH dehydrogenase (quinone) (non-electrogenic) activity"/>
    <property type="evidence" value="ECO:0007669"/>
    <property type="project" value="UniProtKB-EC"/>
</dbReference>
<protein>
    <recommendedName>
        <fullName evidence="1">NADH-quinone oxidoreductase subunit J</fullName>
        <ecNumber evidence="1">7.1.1.-</ecNumber>
    </recommendedName>
</protein>
<evidence type="ECO:0000256" key="2">
    <source>
        <dbReference type="SAM" id="MobiDB-lite"/>
    </source>
</evidence>
<organism evidence="3 4">
    <name type="scientific">Longivirga aurantiaca</name>
    <dbReference type="NCBI Taxonomy" id="1837743"/>
    <lineage>
        <taxon>Bacteria</taxon>
        <taxon>Bacillati</taxon>
        <taxon>Actinomycetota</taxon>
        <taxon>Actinomycetes</taxon>
        <taxon>Sporichthyales</taxon>
        <taxon>Sporichthyaceae</taxon>
        <taxon>Longivirga</taxon>
    </lineage>
</organism>
<comment type="subcellular location">
    <subcellularLocation>
        <location evidence="1">Cell membrane</location>
        <topology evidence="1">Multi-pass membrane protein</topology>
    </subcellularLocation>
</comment>
<feature type="region of interest" description="Disordered" evidence="2">
    <location>
        <begin position="218"/>
        <end position="284"/>
    </location>
</feature>
<dbReference type="Gene3D" id="1.20.120.1200">
    <property type="entry name" value="NADH-ubiquinone/plastoquinone oxidoreductase chain 6, subunit NuoJ"/>
    <property type="match status" value="1"/>
</dbReference>
<dbReference type="EC" id="7.1.1.-" evidence="1"/>
<accession>A0ABW1SXJ8</accession>
<feature type="transmembrane region" description="Helical" evidence="1">
    <location>
        <begin position="109"/>
        <end position="128"/>
    </location>
</feature>
<keyword evidence="4" id="KW-1185">Reference proteome</keyword>
<comment type="caution">
    <text evidence="3">The sequence shown here is derived from an EMBL/GenBank/DDBJ whole genome shotgun (WGS) entry which is preliminary data.</text>
</comment>
<gene>
    <name evidence="3" type="ORF">ACFQGU_04580</name>
</gene>
<dbReference type="Proteomes" id="UP001596138">
    <property type="component" value="Unassembled WGS sequence"/>
</dbReference>
<feature type="transmembrane region" description="Helical" evidence="1">
    <location>
        <begin position="18"/>
        <end position="36"/>
    </location>
</feature>
<evidence type="ECO:0000256" key="1">
    <source>
        <dbReference type="RuleBase" id="RU004429"/>
    </source>
</evidence>